<evidence type="ECO:0000256" key="5">
    <source>
        <dbReference type="ARBA" id="ARBA00022989"/>
    </source>
</evidence>
<feature type="domain" description="Bacterial sugar transferase" evidence="8">
    <location>
        <begin position="277"/>
        <end position="470"/>
    </location>
</feature>
<dbReference type="RefSeq" id="WP_055652084.1">
    <property type="nucleotide sequence ID" value="NZ_CZAZ01000045.1"/>
</dbReference>
<comment type="similarity">
    <text evidence="2">Belongs to the bacterial sugar transferase family.</text>
</comment>
<sequence>MYEKKRKGWLKHLDFMVIDCLSLQIAYLFGCLIWQEGRLPYDIQINRNMAIIFPMIQVVITFFCESFKNVLKRNSFSEILAAGRHTCLVFLAAAFYLFITQNGGNYSRLLFVFTGFAYFCLTCAGRNIWKKLLKRWRKNGNGCRSLLILTTSEMIGVVQKQIERNFYEGFLLTGIAVLESGFNNKKLGNVPVVADAGSVVEYVCREWVDAVFVDLPPSTQAPPEIIEGFSEMGVTIHTKLYQWGSEAGRKHSVERLGGFTVLTSSMNMAGSGQMALKRALDVVGGVTGCLITGILYLFLAPCIYLQSPGPVFFSQVRVGENGKKFKMYKFRSMYMDAEERKKELMDRNRVSDGRMFKIDHDPRIIGGEKGIGGLMRKYSLDEWPQMWNVLKGDMSLVGTRPPTVDEWEKYELRHRARLAVKPGVTGLWQVSGRSDITDFETVVNLDRQYILDWNFKLDIKILFRTVGAVFGRNGAM</sequence>
<dbReference type="PANTHER" id="PTHR30576">
    <property type="entry name" value="COLANIC BIOSYNTHESIS UDP-GLUCOSE LIPID CARRIER TRANSFERASE"/>
    <property type="match status" value="1"/>
</dbReference>
<feature type="transmembrane region" description="Helical" evidence="7">
    <location>
        <begin position="47"/>
        <end position="67"/>
    </location>
</feature>
<reference evidence="9 10" key="1">
    <citation type="submission" date="2019-09" db="EMBL/GenBank/DDBJ databases">
        <title>Draft genome sequencing of Hungatella hathewayi 123Y-2.</title>
        <authorList>
            <person name="Lv Q."/>
            <person name="Li S."/>
        </authorList>
    </citation>
    <scope>NUCLEOTIDE SEQUENCE [LARGE SCALE GENOMIC DNA]</scope>
    <source>
        <strain evidence="9 10">123Y-2</strain>
    </source>
</reference>
<dbReference type="Proteomes" id="UP000434223">
    <property type="component" value="Unassembled WGS sequence"/>
</dbReference>
<keyword evidence="5 7" id="KW-1133">Transmembrane helix</keyword>
<dbReference type="GO" id="GO:0016780">
    <property type="term" value="F:phosphotransferase activity, for other substituted phosphate groups"/>
    <property type="evidence" value="ECO:0007669"/>
    <property type="project" value="TreeGrafter"/>
</dbReference>
<feature type="transmembrane region" description="Helical" evidence="7">
    <location>
        <begin position="279"/>
        <end position="299"/>
    </location>
</feature>
<dbReference type="AlphaFoldDB" id="A0AAW9WGN4"/>
<keyword evidence="6 7" id="KW-0472">Membrane</keyword>
<feature type="transmembrane region" description="Helical" evidence="7">
    <location>
        <begin position="79"/>
        <end position="99"/>
    </location>
</feature>
<comment type="caution">
    <text evidence="9">The sequence shown here is derived from an EMBL/GenBank/DDBJ whole genome shotgun (WGS) entry which is preliminary data.</text>
</comment>
<accession>A0AAW9WGN4</accession>
<evidence type="ECO:0000259" key="8">
    <source>
        <dbReference type="Pfam" id="PF02397"/>
    </source>
</evidence>
<evidence type="ECO:0000256" key="7">
    <source>
        <dbReference type="SAM" id="Phobius"/>
    </source>
</evidence>
<protein>
    <submittedName>
        <fullName evidence="9">Exopolysaccharide biosynthesis polyprenyl glycosylphosphotransferase</fullName>
    </submittedName>
</protein>
<evidence type="ECO:0000313" key="10">
    <source>
        <dbReference type="Proteomes" id="UP000434223"/>
    </source>
</evidence>
<organism evidence="9 10">
    <name type="scientific">Hungatella hathewayi</name>
    <dbReference type="NCBI Taxonomy" id="154046"/>
    <lineage>
        <taxon>Bacteria</taxon>
        <taxon>Bacillati</taxon>
        <taxon>Bacillota</taxon>
        <taxon>Clostridia</taxon>
        <taxon>Lachnospirales</taxon>
        <taxon>Lachnospiraceae</taxon>
        <taxon>Hungatella</taxon>
    </lineage>
</organism>
<name>A0AAW9WGN4_9FIRM</name>
<dbReference type="InterPro" id="IPR017475">
    <property type="entry name" value="EPS_sugar_tfrase"/>
</dbReference>
<evidence type="ECO:0000256" key="4">
    <source>
        <dbReference type="ARBA" id="ARBA00022692"/>
    </source>
</evidence>
<dbReference type="Pfam" id="PF02397">
    <property type="entry name" value="Bac_transf"/>
    <property type="match status" value="1"/>
</dbReference>
<evidence type="ECO:0000256" key="6">
    <source>
        <dbReference type="ARBA" id="ARBA00023136"/>
    </source>
</evidence>
<dbReference type="InterPro" id="IPR003362">
    <property type="entry name" value="Bact_transf"/>
</dbReference>
<evidence type="ECO:0000256" key="2">
    <source>
        <dbReference type="ARBA" id="ARBA00006464"/>
    </source>
</evidence>
<evidence type="ECO:0000256" key="3">
    <source>
        <dbReference type="ARBA" id="ARBA00022679"/>
    </source>
</evidence>
<comment type="subcellular location">
    <subcellularLocation>
        <location evidence="1">Membrane</location>
        <topology evidence="1">Multi-pass membrane protein</topology>
    </subcellularLocation>
</comment>
<gene>
    <name evidence="9" type="ORF">GNE07_11905</name>
</gene>
<keyword evidence="3" id="KW-0808">Transferase</keyword>
<feature type="transmembrane region" description="Helical" evidence="7">
    <location>
        <begin position="111"/>
        <end position="129"/>
    </location>
</feature>
<dbReference type="GO" id="GO:0016020">
    <property type="term" value="C:membrane"/>
    <property type="evidence" value="ECO:0007669"/>
    <property type="project" value="UniProtKB-SubCell"/>
</dbReference>
<evidence type="ECO:0000256" key="1">
    <source>
        <dbReference type="ARBA" id="ARBA00004141"/>
    </source>
</evidence>
<dbReference type="NCBIfam" id="TIGR03025">
    <property type="entry name" value="EPS_sugtrans"/>
    <property type="match status" value="1"/>
</dbReference>
<dbReference type="PANTHER" id="PTHR30576:SF10">
    <property type="entry name" value="SLL5057 PROTEIN"/>
    <property type="match status" value="1"/>
</dbReference>
<dbReference type="EMBL" id="WNME01000006">
    <property type="protein sequence ID" value="MUB63759.1"/>
    <property type="molecule type" value="Genomic_DNA"/>
</dbReference>
<proteinExistence type="inferred from homology"/>
<evidence type="ECO:0000313" key="9">
    <source>
        <dbReference type="EMBL" id="MUB63759.1"/>
    </source>
</evidence>
<keyword evidence="4 7" id="KW-0812">Transmembrane</keyword>
<dbReference type="Pfam" id="PF13727">
    <property type="entry name" value="CoA_binding_3"/>
    <property type="match status" value="1"/>
</dbReference>
<feature type="transmembrane region" description="Helical" evidence="7">
    <location>
        <begin position="12"/>
        <end position="35"/>
    </location>
</feature>